<dbReference type="Proteomes" id="UP000812287">
    <property type="component" value="Unassembled WGS sequence"/>
</dbReference>
<dbReference type="GeneID" id="66103135"/>
<keyword evidence="3" id="KW-1185">Reference proteome</keyword>
<protein>
    <submittedName>
        <fullName evidence="2">Uncharacterized protein</fullName>
    </submittedName>
</protein>
<dbReference type="RefSeq" id="XP_043044874.1">
    <property type="nucleotide sequence ID" value="XM_043180839.1"/>
</dbReference>
<sequence>MLRDAMEKYPFDRSQLQVGPIARHSFTIANFRKFLSSNPKIQSFASTDESICLQFSDPFLWCGKPGGHALLFGPCHTLQLNDIEAKWIAHPMKDMYGATRELFVVNHDTAYYDGTYKCLPLSHGMIPGGCSDLSGLDLEALARTTVSDQGASYKLYQDSFEAVVDLWKSNILKVECVGLQHVGFNEGLYNALVQMGRKLGDKESGCMKSRVEGRAKSSTKRTISEYSEKHEHPVKRRKES</sequence>
<accession>A0A9P7W2H2</accession>
<evidence type="ECO:0000256" key="1">
    <source>
        <dbReference type="SAM" id="MobiDB-lite"/>
    </source>
</evidence>
<comment type="caution">
    <text evidence="2">The sequence shown here is derived from an EMBL/GenBank/DDBJ whole genome shotgun (WGS) entry which is preliminary data.</text>
</comment>
<feature type="region of interest" description="Disordered" evidence="1">
    <location>
        <begin position="203"/>
        <end position="240"/>
    </location>
</feature>
<dbReference type="OrthoDB" id="2961454at2759"/>
<feature type="compositionally biased region" description="Basic and acidic residues" evidence="1">
    <location>
        <begin position="222"/>
        <end position="231"/>
    </location>
</feature>
<name>A0A9P7W2H2_9AGAR</name>
<gene>
    <name evidence="2" type="ORF">BT62DRAFT_420050</name>
</gene>
<organism evidence="2 3">
    <name type="scientific">Guyanagaster necrorhizus</name>
    <dbReference type="NCBI Taxonomy" id="856835"/>
    <lineage>
        <taxon>Eukaryota</taxon>
        <taxon>Fungi</taxon>
        <taxon>Dikarya</taxon>
        <taxon>Basidiomycota</taxon>
        <taxon>Agaricomycotina</taxon>
        <taxon>Agaricomycetes</taxon>
        <taxon>Agaricomycetidae</taxon>
        <taxon>Agaricales</taxon>
        <taxon>Marasmiineae</taxon>
        <taxon>Physalacriaceae</taxon>
        <taxon>Guyanagaster</taxon>
    </lineage>
</organism>
<evidence type="ECO:0000313" key="2">
    <source>
        <dbReference type="EMBL" id="KAG7451374.1"/>
    </source>
</evidence>
<feature type="compositionally biased region" description="Basic and acidic residues" evidence="1">
    <location>
        <begin position="203"/>
        <end position="215"/>
    </location>
</feature>
<proteinExistence type="predicted"/>
<dbReference type="EMBL" id="MU250525">
    <property type="protein sequence ID" value="KAG7451374.1"/>
    <property type="molecule type" value="Genomic_DNA"/>
</dbReference>
<dbReference type="AlphaFoldDB" id="A0A9P7W2H2"/>
<reference evidence="2" key="1">
    <citation type="submission" date="2020-11" db="EMBL/GenBank/DDBJ databases">
        <title>Adaptations for nitrogen fixation in a non-lichenized fungal sporocarp promotes dispersal by wood-feeding termites.</title>
        <authorList>
            <consortium name="DOE Joint Genome Institute"/>
            <person name="Koch R.A."/>
            <person name="Yoon G."/>
            <person name="Arayal U."/>
            <person name="Lail K."/>
            <person name="Amirebrahimi M."/>
            <person name="Labutti K."/>
            <person name="Lipzen A."/>
            <person name="Riley R."/>
            <person name="Barry K."/>
            <person name="Henrissat B."/>
            <person name="Grigoriev I.V."/>
            <person name="Herr J.R."/>
            <person name="Aime M.C."/>
        </authorList>
    </citation>
    <scope>NUCLEOTIDE SEQUENCE</scope>
    <source>
        <strain evidence="2">MCA 3950</strain>
    </source>
</reference>
<evidence type="ECO:0000313" key="3">
    <source>
        <dbReference type="Proteomes" id="UP000812287"/>
    </source>
</evidence>